<protein>
    <submittedName>
        <fullName evidence="1">Uncharacterized protein</fullName>
    </submittedName>
</protein>
<dbReference type="EMBL" id="JANAKD010000388">
    <property type="protein sequence ID" value="KAJ3494337.1"/>
    <property type="molecule type" value="Genomic_DNA"/>
</dbReference>
<organism evidence="1 2">
    <name type="scientific">Lecanicillium saksenae</name>
    <dbReference type="NCBI Taxonomy" id="468837"/>
    <lineage>
        <taxon>Eukaryota</taxon>
        <taxon>Fungi</taxon>
        <taxon>Dikarya</taxon>
        <taxon>Ascomycota</taxon>
        <taxon>Pezizomycotina</taxon>
        <taxon>Sordariomycetes</taxon>
        <taxon>Hypocreomycetidae</taxon>
        <taxon>Hypocreales</taxon>
        <taxon>Cordycipitaceae</taxon>
        <taxon>Lecanicillium</taxon>
    </lineage>
</organism>
<dbReference type="Proteomes" id="UP001148737">
    <property type="component" value="Unassembled WGS sequence"/>
</dbReference>
<keyword evidence="2" id="KW-1185">Reference proteome</keyword>
<gene>
    <name evidence="1" type="ORF">NLG97_g4147</name>
</gene>
<evidence type="ECO:0000313" key="1">
    <source>
        <dbReference type="EMBL" id="KAJ3494337.1"/>
    </source>
</evidence>
<evidence type="ECO:0000313" key="2">
    <source>
        <dbReference type="Proteomes" id="UP001148737"/>
    </source>
</evidence>
<name>A0ACC1QZE7_9HYPO</name>
<sequence length="80" mass="8846">MIGRDAWDEANKDIEVNDTFTTISKPLTNVALMQTVSSVTKKALVVAALIDDDRAEAYYRKVAEPRGPTKRQYPQGSCDA</sequence>
<reference evidence="1" key="1">
    <citation type="submission" date="2022-07" db="EMBL/GenBank/DDBJ databases">
        <title>Genome Sequence of Lecanicillium saksenae.</title>
        <authorList>
            <person name="Buettner E."/>
        </authorList>
    </citation>
    <scope>NUCLEOTIDE SEQUENCE</scope>
    <source>
        <strain evidence="1">VT-O1</strain>
    </source>
</reference>
<accession>A0ACC1QZE7</accession>
<comment type="caution">
    <text evidence="1">The sequence shown here is derived from an EMBL/GenBank/DDBJ whole genome shotgun (WGS) entry which is preliminary data.</text>
</comment>
<proteinExistence type="predicted"/>